<dbReference type="RefSeq" id="WP_023051466.1">
    <property type="nucleotide sequence ID" value="NZ_CP173062.2"/>
</dbReference>
<organism evidence="1 2">
    <name type="scientific">Cetobacterium somerae ATCC BAA-474</name>
    <dbReference type="NCBI Taxonomy" id="1319815"/>
    <lineage>
        <taxon>Bacteria</taxon>
        <taxon>Fusobacteriati</taxon>
        <taxon>Fusobacteriota</taxon>
        <taxon>Fusobacteriia</taxon>
        <taxon>Fusobacteriales</taxon>
        <taxon>Fusobacteriaceae</taxon>
        <taxon>Cetobacterium</taxon>
    </lineage>
</organism>
<dbReference type="Proteomes" id="UP000017081">
    <property type="component" value="Unassembled WGS sequence"/>
</dbReference>
<sequence>MEFKFKFLGKTCWFLEVDKKFKIGCNPSFILKKNSDVKLVSPMDDSFKNIKLWLITECNPDSFDEEGVKVIEDEAKIVSRKECGKYLRDKKNANIYFVDWFKKIDLEIKGYKIVVEVIPTYKGGGFLSNPILGKANGYLVTIVDRLGKIKRIYVTGETIYQENIIKTLIYYPIDIMIANIGHIKNSYFSGEKSMDLVMLNSFIRTLNPTEVITIFSKGESSRKEMKKYIELIEVGEEKDI</sequence>
<evidence type="ECO:0000313" key="2">
    <source>
        <dbReference type="Proteomes" id="UP000017081"/>
    </source>
</evidence>
<dbReference type="STRING" id="1319815.HMPREF0202_01932"/>
<dbReference type="InterPro" id="IPR050114">
    <property type="entry name" value="UPF0173_UPF0282_UlaG_hydrolase"/>
</dbReference>
<keyword evidence="2" id="KW-1185">Reference proteome</keyword>
<proteinExistence type="predicted"/>
<dbReference type="HOGENOM" id="CLU_1154787_0_0_0"/>
<dbReference type="InterPro" id="IPR036866">
    <property type="entry name" value="RibonucZ/Hydroxyglut_hydro"/>
</dbReference>
<dbReference type="PANTHER" id="PTHR43546">
    <property type="entry name" value="UPF0173 METAL-DEPENDENT HYDROLASE MJ1163-RELATED"/>
    <property type="match status" value="1"/>
</dbReference>
<accession>U7VAN1</accession>
<dbReference type="AlphaFoldDB" id="U7VAN1"/>
<evidence type="ECO:0000313" key="1">
    <source>
        <dbReference type="EMBL" id="ERT68164.1"/>
    </source>
</evidence>
<name>U7VAN1_9FUSO</name>
<comment type="caution">
    <text evidence="1">The sequence shown here is derived from an EMBL/GenBank/DDBJ whole genome shotgun (WGS) entry which is preliminary data.</text>
</comment>
<dbReference type="EMBL" id="AXZF01000077">
    <property type="protein sequence ID" value="ERT68164.1"/>
    <property type="molecule type" value="Genomic_DNA"/>
</dbReference>
<evidence type="ECO:0008006" key="3">
    <source>
        <dbReference type="Google" id="ProtNLM"/>
    </source>
</evidence>
<protein>
    <recommendedName>
        <fullName evidence="3">Metallo-beta-lactamase domain-containing protein</fullName>
    </recommendedName>
</protein>
<dbReference type="eggNOG" id="ENOG502ZP0M">
    <property type="taxonomic scope" value="Bacteria"/>
</dbReference>
<gene>
    <name evidence="1" type="ORF">HMPREF0202_01932</name>
</gene>
<dbReference type="Gene3D" id="3.60.15.10">
    <property type="entry name" value="Ribonuclease Z/Hydroxyacylglutathione hydrolase-like"/>
    <property type="match status" value="1"/>
</dbReference>
<reference evidence="1 2" key="1">
    <citation type="submission" date="2013-08" db="EMBL/GenBank/DDBJ databases">
        <authorList>
            <person name="Weinstock G."/>
            <person name="Sodergren E."/>
            <person name="Wylie T."/>
            <person name="Fulton L."/>
            <person name="Fulton R."/>
            <person name="Fronick C."/>
            <person name="O'Laughlin M."/>
            <person name="Godfrey J."/>
            <person name="Miner T."/>
            <person name="Herter B."/>
            <person name="Appelbaum E."/>
            <person name="Cordes M."/>
            <person name="Lek S."/>
            <person name="Wollam A."/>
            <person name="Pepin K.H."/>
            <person name="Palsikar V.B."/>
            <person name="Mitreva M."/>
            <person name="Wilson R.K."/>
        </authorList>
    </citation>
    <scope>NUCLEOTIDE SEQUENCE [LARGE SCALE GENOMIC DNA]</scope>
    <source>
        <strain evidence="1 2">ATCC BAA-474</strain>
    </source>
</reference>